<evidence type="ECO:0000259" key="5">
    <source>
        <dbReference type="Pfam" id="PF00561"/>
    </source>
</evidence>
<dbReference type="PANTHER" id="PTHR43248">
    <property type="entry name" value="2-SUCCINYL-6-HYDROXY-2,4-CYCLOHEXADIENE-1-CARBOXYLATE SYNTHASE"/>
    <property type="match status" value="1"/>
</dbReference>
<evidence type="ECO:0000256" key="4">
    <source>
        <dbReference type="SAM" id="MobiDB-lite"/>
    </source>
</evidence>
<protein>
    <submittedName>
        <fullName evidence="7">Alpha/beta hydrolase family protein</fullName>
    </submittedName>
</protein>
<dbReference type="InterPro" id="IPR013595">
    <property type="entry name" value="Pept_S33_TAP-like_C"/>
</dbReference>
<dbReference type="Proteomes" id="UP000255355">
    <property type="component" value="Unassembled WGS sequence"/>
</dbReference>
<gene>
    <name evidence="7" type="ORF">DFR68_104601</name>
</gene>
<proteinExistence type="inferred from homology"/>
<comment type="caution">
    <text evidence="7">The sequence shown here is derived from an EMBL/GenBank/DDBJ whole genome shotgun (WGS) entry which is preliminary data.</text>
</comment>
<name>A0A370H6X4_9NOCA</name>
<dbReference type="GO" id="GO:0016787">
    <property type="term" value="F:hydrolase activity"/>
    <property type="evidence" value="ECO:0007669"/>
    <property type="project" value="UniProtKB-KW"/>
</dbReference>
<evidence type="ECO:0000313" key="8">
    <source>
        <dbReference type="Proteomes" id="UP000255355"/>
    </source>
</evidence>
<evidence type="ECO:0000259" key="6">
    <source>
        <dbReference type="Pfam" id="PF08386"/>
    </source>
</evidence>
<reference evidence="7 8" key="1">
    <citation type="submission" date="2018-07" db="EMBL/GenBank/DDBJ databases">
        <title>Genomic Encyclopedia of Type Strains, Phase IV (KMG-IV): sequencing the most valuable type-strain genomes for metagenomic binning, comparative biology and taxonomic classification.</title>
        <authorList>
            <person name="Goeker M."/>
        </authorList>
    </citation>
    <scope>NUCLEOTIDE SEQUENCE [LARGE SCALE GENOMIC DNA]</scope>
    <source>
        <strain evidence="7 8">DSM 44952</strain>
    </source>
</reference>
<keyword evidence="8" id="KW-1185">Reference proteome</keyword>
<dbReference type="Pfam" id="PF00561">
    <property type="entry name" value="Abhydrolase_1"/>
    <property type="match status" value="1"/>
</dbReference>
<evidence type="ECO:0000256" key="3">
    <source>
        <dbReference type="ARBA" id="ARBA00022801"/>
    </source>
</evidence>
<feature type="domain" description="AB hydrolase-1" evidence="5">
    <location>
        <begin position="130"/>
        <end position="363"/>
    </location>
</feature>
<sequence>MTRSSIHSQANADRARPARSPGVRRFSLRRAATAATAFLFASAFVACSQPAPSGPHQPPPELQRFYDQQLSFGPCAGYATTAADDKAFSGSPAFQCARVEVPLDYGDPAGRTAQIALLKAPARGEKVGSLLLNPGGPGGPGMSMAAVASKTWATSPVTEKFDLIGFDPRGVGASTPAVDCFTDAETEAGDAVTTVAVGAGTWTEQDTRRLVDRCAERSGGRDVLAHVGTRDAARDMDILRAALGDEKLTYLGQSYGTRLGAVYAEMFPRNVRAMVFDGAIDPRAGTVERRISQFASFQRSFDAMAADCATRPDCPLGHDPGRATERFQNIVRPLLDRPMITADGRRLGFDEAYGSVTVGLYDSAVWPAITKGIAELEAGRGDTLTALSDAFAGRDADGHYGNYNEALYAINCMDEQRRTPDQETDLKRKIHEAAPYTDAGRGAGGARDGCEFWPAEPTLGYPYATGIEGLPETLTISTTGDPSTPYEGGISLAEALGGTMLTVEGEQHTVALSGSSDCVNTAVAGYLVDLKTPPADARCKLPAPGG</sequence>
<dbReference type="InterPro" id="IPR051601">
    <property type="entry name" value="Serine_prot/Carboxylest_S33"/>
</dbReference>
<dbReference type="STRING" id="1210089.GCA_001613165_05097"/>
<evidence type="ECO:0000313" key="7">
    <source>
        <dbReference type="EMBL" id="RDI52113.1"/>
    </source>
</evidence>
<dbReference type="OrthoDB" id="4447445at2"/>
<accession>A0A370H6X4</accession>
<dbReference type="SUPFAM" id="SSF53474">
    <property type="entry name" value="alpha/beta-Hydrolases"/>
    <property type="match status" value="1"/>
</dbReference>
<organism evidence="7 8">
    <name type="scientific">Nocardia mexicana</name>
    <dbReference type="NCBI Taxonomy" id="279262"/>
    <lineage>
        <taxon>Bacteria</taxon>
        <taxon>Bacillati</taxon>
        <taxon>Actinomycetota</taxon>
        <taxon>Actinomycetes</taxon>
        <taxon>Mycobacteriales</taxon>
        <taxon>Nocardiaceae</taxon>
        <taxon>Nocardia</taxon>
    </lineage>
</organism>
<dbReference type="Gene3D" id="3.40.50.1820">
    <property type="entry name" value="alpha/beta hydrolase"/>
    <property type="match status" value="1"/>
</dbReference>
<feature type="domain" description="Peptidase S33 tripeptidyl aminopeptidase-like C-terminal" evidence="6">
    <location>
        <begin position="446"/>
        <end position="539"/>
    </location>
</feature>
<dbReference type="RefSeq" id="WP_084520005.1">
    <property type="nucleotide sequence ID" value="NZ_QQAZ01000004.1"/>
</dbReference>
<dbReference type="InterPro" id="IPR029058">
    <property type="entry name" value="AB_hydrolase_fold"/>
</dbReference>
<keyword evidence="3 7" id="KW-0378">Hydrolase</keyword>
<feature type="region of interest" description="Disordered" evidence="4">
    <location>
        <begin position="1"/>
        <end position="22"/>
    </location>
</feature>
<keyword evidence="2" id="KW-0732">Signal</keyword>
<dbReference type="Pfam" id="PF08386">
    <property type="entry name" value="Abhydrolase_4"/>
    <property type="match status" value="1"/>
</dbReference>
<dbReference type="InterPro" id="IPR000073">
    <property type="entry name" value="AB_hydrolase_1"/>
</dbReference>
<dbReference type="EMBL" id="QQAZ01000004">
    <property type="protein sequence ID" value="RDI52113.1"/>
    <property type="molecule type" value="Genomic_DNA"/>
</dbReference>
<feature type="compositionally biased region" description="Polar residues" evidence="4">
    <location>
        <begin position="1"/>
        <end position="11"/>
    </location>
</feature>
<comment type="similarity">
    <text evidence="1">Belongs to the peptidase S33 family.</text>
</comment>
<evidence type="ECO:0000256" key="1">
    <source>
        <dbReference type="ARBA" id="ARBA00010088"/>
    </source>
</evidence>
<dbReference type="PANTHER" id="PTHR43248:SF29">
    <property type="entry name" value="TRIPEPTIDYL AMINOPEPTIDASE"/>
    <property type="match status" value="1"/>
</dbReference>
<dbReference type="AlphaFoldDB" id="A0A370H6X4"/>
<evidence type="ECO:0000256" key="2">
    <source>
        <dbReference type="ARBA" id="ARBA00022729"/>
    </source>
</evidence>